<comment type="catalytic activity">
    <reaction evidence="1 14">
        <text>Hydrolyzes free adenine bases from 7,8-dihydro-8-oxoguanine:adenine mismatched double-stranded DNA, leaving an apurinic site.</text>
        <dbReference type="EC" id="3.2.2.31"/>
    </reaction>
</comment>
<comment type="cofactor">
    <cofactor evidence="14">
        <name>[4Fe-4S] cluster</name>
        <dbReference type="ChEBI" id="CHEBI:49883"/>
    </cofactor>
    <text evidence="14">Binds 1 [4Fe-4S] cluster.</text>
</comment>
<evidence type="ECO:0000256" key="1">
    <source>
        <dbReference type="ARBA" id="ARBA00000843"/>
    </source>
</evidence>
<sequence>MSASLAARLLRWFDRHGRKDLPWQHALDDGRRDAYRVWLSEVMLQQTQVATVIGYFERFVRALPTLRDLAAADEDTVLALWSGLGYYRRARFLHRAAQLCVERHHGELPRDFDALAALPGIGRSTAGAVLAQAHGLRFPILDGNVKRVLARYHGIHGYPGDSAVDKQLWQHAGAHTPKTRVADYTQAIMDLGATVCVRARPRCEACPLAADCVARRDGLIAQLPSRKPAKSIPTRATVMLVLRDCHGRVLLERRGPQGVWSGLWSLPEASDPDGAWRIAQQHARVDDAQALAPFTHVFSHYRLAIEPLLFDRATAQRGIADNPQLRWCGADELGALGLPAPVRSLLLQINDNA</sequence>
<evidence type="ECO:0000256" key="5">
    <source>
        <dbReference type="ARBA" id="ARBA00022023"/>
    </source>
</evidence>
<dbReference type="GO" id="GO:0006298">
    <property type="term" value="P:mismatch repair"/>
    <property type="evidence" value="ECO:0007669"/>
    <property type="project" value="TreeGrafter"/>
</dbReference>
<evidence type="ECO:0000256" key="7">
    <source>
        <dbReference type="ARBA" id="ARBA00022723"/>
    </source>
</evidence>
<evidence type="ECO:0000256" key="14">
    <source>
        <dbReference type="RuleBase" id="RU365096"/>
    </source>
</evidence>
<proteinExistence type="inferred from homology"/>
<dbReference type="SUPFAM" id="SSF48150">
    <property type="entry name" value="DNA-glycosylase"/>
    <property type="match status" value="1"/>
</dbReference>
<dbReference type="CDD" id="cd00056">
    <property type="entry name" value="ENDO3c"/>
    <property type="match status" value="1"/>
</dbReference>
<dbReference type="InterPro" id="IPR004035">
    <property type="entry name" value="Endouclease-III_FeS-bd_BS"/>
</dbReference>
<dbReference type="Gene3D" id="1.10.1670.10">
    <property type="entry name" value="Helix-hairpin-Helix base-excision DNA repair enzymes (C-terminal)"/>
    <property type="match status" value="1"/>
</dbReference>
<evidence type="ECO:0000259" key="15">
    <source>
        <dbReference type="SMART" id="SM00478"/>
    </source>
</evidence>
<feature type="domain" description="HhH-GPD" evidence="15">
    <location>
        <begin position="43"/>
        <end position="194"/>
    </location>
</feature>
<reference evidence="16 17" key="1">
    <citation type="journal article" date="2016" name="MBio">
        <title>Lateral Gene Transfer in a Heavy Metal-Contaminated-Groundwater Microbial Community.</title>
        <authorList>
            <person name="Hemme C.L."/>
            <person name="Green S.J."/>
            <person name="Rishishwar L."/>
            <person name="Prakash O."/>
            <person name="Pettenato A."/>
            <person name="Chakraborty R."/>
            <person name="Deutschbauer A.M."/>
            <person name="Van Nostrand J.D."/>
            <person name="Wu L."/>
            <person name="He Z."/>
            <person name="Jordan I.K."/>
            <person name="Hazen T.C."/>
            <person name="Arkin A.P."/>
            <person name="Kostka J.E."/>
            <person name="Zhou J."/>
        </authorList>
    </citation>
    <scope>NUCLEOTIDE SEQUENCE [LARGE SCALE GENOMIC DNA]</scope>
    <source>
        <strain evidence="16 17">FW104-T7</strain>
    </source>
</reference>
<dbReference type="EC" id="3.2.2.31" evidence="4 14"/>
<comment type="similarity">
    <text evidence="3 14">Belongs to the Nth/MutY family.</text>
</comment>
<dbReference type="SMART" id="SM00478">
    <property type="entry name" value="ENDO3c"/>
    <property type="match status" value="1"/>
</dbReference>
<evidence type="ECO:0000256" key="9">
    <source>
        <dbReference type="ARBA" id="ARBA00022801"/>
    </source>
</evidence>
<keyword evidence="6" id="KW-0004">4Fe-4S</keyword>
<keyword evidence="7" id="KW-0479">Metal-binding</keyword>
<evidence type="ECO:0000256" key="13">
    <source>
        <dbReference type="ARBA" id="ARBA00023295"/>
    </source>
</evidence>
<evidence type="ECO:0000256" key="4">
    <source>
        <dbReference type="ARBA" id="ARBA00012045"/>
    </source>
</evidence>
<dbReference type="PANTHER" id="PTHR42944">
    <property type="entry name" value="ADENINE DNA GLYCOSYLASE"/>
    <property type="match status" value="1"/>
</dbReference>
<gene>
    <name evidence="16" type="ORF">RHOFW104T7_12005</name>
</gene>
<dbReference type="EMBL" id="LVJS01000040">
    <property type="protein sequence ID" value="KZC23748.1"/>
    <property type="molecule type" value="Genomic_DNA"/>
</dbReference>
<dbReference type="InterPro" id="IPR015797">
    <property type="entry name" value="NUDIX_hydrolase-like_dom_sf"/>
</dbReference>
<dbReference type="GO" id="GO:0035485">
    <property type="term" value="F:adenine/guanine mispair binding"/>
    <property type="evidence" value="ECO:0007669"/>
    <property type="project" value="TreeGrafter"/>
</dbReference>
<name>A0A154QHT7_9GAMM</name>
<dbReference type="GO" id="GO:0032357">
    <property type="term" value="F:oxidized purine DNA binding"/>
    <property type="evidence" value="ECO:0007669"/>
    <property type="project" value="TreeGrafter"/>
</dbReference>
<dbReference type="InterPro" id="IPR044298">
    <property type="entry name" value="MIG/MutY"/>
</dbReference>
<dbReference type="Gene3D" id="3.90.79.10">
    <property type="entry name" value="Nucleoside Triphosphate Pyrophosphohydrolase"/>
    <property type="match status" value="1"/>
</dbReference>
<dbReference type="AlphaFoldDB" id="A0A154QHT7"/>
<dbReference type="GO" id="GO:0046872">
    <property type="term" value="F:metal ion binding"/>
    <property type="evidence" value="ECO:0007669"/>
    <property type="project" value="UniProtKB-UniRule"/>
</dbReference>
<dbReference type="RefSeq" id="WP_008434120.1">
    <property type="nucleotide sequence ID" value="NZ_LVJS01000040.1"/>
</dbReference>
<evidence type="ECO:0000313" key="17">
    <source>
        <dbReference type="Proteomes" id="UP000076131"/>
    </source>
</evidence>
<dbReference type="InterPro" id="IPR029119">
    <property type="entry name" value="MutY_C"/>
</dbReference>
<dbReference type="GO" id="GO:0006284">
    <property type="term" value="P:base-excision repair"/>
    <property type="evidence" value="ECO:0007669"/>
    <property type="project" value="UniProtKB-UniRule"/>
</dbReference>
<dbReference type="Gene3D" id="1.10.340.30">
    <property type="entry name" value="Hypothetical protein, domain 2"/>
    <property type="match status" value="1"/>
</dbReference>
<accession>A0A154QHT7</accession>
<dbReference type="CDD" id="cd03431">
    <property type="entry name" value="NUDIX_DNA_Glycosylase_C-MutY"/>
    <property type="match status" value="1"/>
</dbReference>
<dbReference type="Pfam" id="PF00730">
    <property type="entry name" value="HhH-GPD"/>
    <property type="match status" value="1"/>
</dbReference>
<dbReference type="GO" id="GO:0000701">
    <property type="term" value="F:purine-specific mismatch base pair DNA N-glycosylase activity"/>
    <property type="evidence" value="ECO:0007669"/>
    <property type="project" value="UniProtKB-EC"/>
</dbReference>
<keyword evidence="8 14" id="KW-0227">DNA damage</keyword>
<evidence type="ECO:0000256" key="6">
    <source>
        <dbReference type="ARBA" id="ARBA00022485"/>
    </source>
</evidence>
<evidence type="ECO:0000256" key="10">
    <source>
        <dbReference type="ARBA" id="ARBA00023004"/>
    </source>
</evidence>
<keyword evidence="11" id="KW-0411">Iron-sulfur</keyword>
<evidence type="ECO:0000256" key="3">
    <source>
        <dbReference type="ARBA" id="ARBA00008343"/>
    </source>
</evidence>
<dbReference type="Proteomes" id="UP000076131">
    <property type="component" value="Unassembled WGS sequence"/>
</dbReference>
<keyword evidence="9" id="KW-0378">Hydrolase</keyword>
<dbReference type="InterPro" id="IPR011257">
    <property type="entry name" value="DNA_glycosylase"/>
</dbReference>
<keyword evidence="12" id="KW-0234">DNA repair</keyword>
<dbReference type="STRING" id="416169.RHOFW104T7_12005"/>
<dbReference type="Pfam" id="PF00633">
    <property type="entry name" value="HHH"/>
    <property type="match status" value="1"/>
</dbReference>
<comment type="function">
    <text evidence="2">Adenine glycosylase active on G-A mispairs. MutY also corrects error-prone DNA synthesis past GO lesions which are due to the oxidatively damaged form of guanine: 7,8-dihydro-8-oxoguanine (8-oxo-dGTP).</text>
</comment>
<organism evidence="16 17">
    <name type="scientific">Rhodanobacter thiooxydans</name>
    <dbReference type="NCBI Taxonomy" id="416169"/>
    <lineage>
        <taxon>Bacteria</taxon>
        <taxon>Pseudomonadati</taxon>
        <taxon>Pseudomonadota</taxon>
        <taxon>Gammaproteobacteria</taxon>
        <taxon>Lysobacterales</taxon>
        <taxon>Rhodanobacteraceae</taxon>
        <taxon>Rhodanobacter</taxon>
    </lineage>
</organism>
<dbReference type="PANTHER" id="PTHR42944:SF1">
    <property type="entry name" value="ADENINE DNA GLYCOSYLASE"/>
    <property type="match status" value="1"/>
</dbReference>
<keyword evidence="13 14" id="KW-0326">Glycosidase</keyword>
<dbReference type="NCBIfam" id="TIGR01084">
    <property type="entry name" value="mutY"/>
    <property type="match status" value="1"/>
</dbReference>
<keyword evidence="10 14" id="KW-0408">Iron</keyword>
<protein>
    <recommendedName>
        <fullName evidence="5 14">Adenine DNA glycosylase</fullName>
        <ecNumber evidence="4 14">3.2.2.31</ecNumber>
    </recommendedName>
</protein>
<evidence type="ECO:0000256" key="2">
    <source>
        <dbReference type="ARBA" id="ARBA00002933"/>
    </source>
</evidence>
<dbReference type="FunFam" id="1.10.340.30:FF:000002">
    <property type="entry name" value="Adenine DNA glycosylase"/>
    <property type="match status" value="1"/>
</dbReference>
<dbReference type="InterPro" id="IPR005760">
    <property type="entry name" value="A/G_AdeGlyc_MutY"/>
</dbReference>
<comment type="caution">
    <text evidence="16">The sequence shown here is derived from an EMBL/GenBank/DDBJ whole genome shotgun (WGS) entry which is preliminary data.</text>
</comment>
<dbReference type="InterPro" id="IPR023170">
    <property type="entry name" value="HhH_base_excis_C"/>
</dbReference>
<keyword evidence="17" id="KW-1185">Reference proteome</keyword>
<dbReference type="InterPro" id="IPR000445">
    <property type="entry name" value="HhH_motif"/>
</dbReference>
<dbReference type="GO" id="GO:0034039">
    <property type="term" value="F:8-oxo-7,8-dihydroguanine DNA N-glycosylase activity"/>
    <property type="evidence" value="ECO:0007669"/>
    <property type="project" value="TreeGrafter"/>
</dbReference>
<dbReference type="Pfam" id="PF14815">
    <property type="entry name" value="NUDIX_4"/>
    <property type="match status" value="1"/>
</dbReference>
<evidence type="ECO:0000256" key="12">
    <source>
        <dbReference type="ARBA" id="ARBA00023204"/>
    </source>
</evidence>
<dbReference type="eggNOG" id="COG1194">
    <property type="taxonomic scope" value="Bacteria"/>
</dbReference>
<dbReference type="SUPFAM" id="SSF55811">
    <property type="entry name" value="Nudix"/>
    <property type="match status" value="1"/>
</dbReference>
<evidence type="ECO:0000256" key="11">
    <source>
        <dbReference type="ARBA" id="ARBA00023014"/>
    </source>
</evidence>
<dbReference type="InterPro" id="IPR003265">
    <property type="entry name" value="HhH-GPD_domain"/>
</dbReference>
<evidence type="ECO:0000256" key="8">
    <source>
        <dbReference type="ARBA" id="ARBA00022763"/>
    </source>
</evidence>
<dbReference type="PROSITE" id="PS00764">
    <property type="entry name" value="ENDONUCLEASE_III_1"/>
    <property type="match status" value="1"/>
</dbReference>
<evidence type="ECO:0000313" key="16">
    <source>
        <dbReference type="EMBL" id="KZC23748.1"/>
    </source>
</evidence>
<dbReference type="GO" id="GO:0051539">
    <property type="term" value="F:4 iron, 4 sulfur cluster binding"/>
    <property type="evidence" value="ECO:0007669"/>
    <property type="project" value="UniProtKB-UniRule"/>
</dbReference>